<evidence type="ECO:0000256" key="4">
    <source>
        <dbReference type="ARBA" id="ARBA00022691"/>
    </source>
</evidence>
<evidence type="ECO:0000256" key="6">
    <source>
        <dbReference type="ARBA" id="ARBA00023125"/>
    </source>
</evidence>
<dbReference type="AlphaFoldDB" id="A0AAE1RMY3"/>
<sequence length="358" mass="40560">MNFSLDEVEFAIGKLGEAAPVNELVDVIFAARIAENCKKDDDDISIVEIKERNKVSDLCSEVPLEELANLIVDPSSGRRMDKHLLNSLGRNGSIGFHPVAVKKEEFSEDTSESRDFNGLNLLEKLKGKRPKENYIDEKDTLKRPKSEYDEAFSSPLGPALQEILRPLNATRTPFMYSIEPEFVNTQLSSALSRKEGYVHNLPTENRFHIVPKPPMTIQEAVPNSRKLWPSWDTRQHISCINSETTVDRQRDILYQCQIFNLVWVGRYKLAPVVPEQIERILGYPENHTRLAGVSLMERLLSLKHCFQIDTLAYCLSTLKSLYPGGLTVLSIYSRIGGAEIALHRLGIRLKADSLHRGF</sequence>
<evidence type="ECO:0000256" key="3">
    <source>
        <dbReference type="ARBA" id="ARBA00022679"/>
    </source>
</evidence>
<evidence type="ECO:0000256" key="1">
    <source>
        <dbReference type="ARBA" id="ARBA00004123"/>
    </source>
</evidence>
<dbReference type="PROSITE" id="PS51680">
    <property type="entry name" value="SAM_MT_DRM"/>
    <property type="match status" value="1"/>
</dbReference>
<keyword evidence="4" id="KW-0949">S-adenosyl-L-methionine</keyword>
<keyword evidence="7" id="KW-0539">Nucleus</keyword>
<name>A0AAE1RMY3_9SOLA</name>
<dbReference type="GO" id="GO:0008168">
    <property type="term" value="F:methyltransferase activity"/>
    <property type="evidence" value="ECO:0007669"/>
    <property type="project" value="UniProtKB-KW"/>
</dbReference>
<dbReference type="Proteomes" id="UP001291623">
    <property type="component" value="Unassembled WGS sequence"/>
</dbReference>
<dbReference type="EMBL" id="JAVYJV010000014">
    <property type="protein sequence ID" value="KAK4353793.1"/>
    <property type="molecule type" value="Genomic_DNA"/>
</dbReference>
<organism evidence="9 10">
    <name type="scientific">Anisodus tanguticus</name>
    <dbReference type="NCBI Taxonomy" id="243964"/>
    <lineage>
        <taxon>Eukaryota</taxon>
        <taxon>Viridiplantae</taxon>
        <taxon>Streptophyta</taxon>
        <taxon>Embryophyta</taxon>
        <taxon>Tracheophyta</taxon>
        <taxon>Spermatophyta</taxon>
        <taxon>Magnoliopsida</taxon>
        <taxon>eudicotyledons</taxon>
        <taxon>Gunneridae</taxon>
        <taxon>Pentapetalae</taxon>
        <taxon>asterids</taxon>
        <taxon>lamiids</taxon>
        <taxon>Solanales</taxon>
        <taxon>Solanaceae</taxon>
        <taxon>Solanoideae</taxon>
        <taxon>Hyoscyameae</taxon>
        <taxon>Anisodus</taxon>
    </lineage>
</organism>
<reference evidence="9" key="1">
    <citation type="submission" date="2023-12" db="EMBL/GenBank/DDBJ databases">
        <title>Genome assembly of Anisodus tanguticus.</title>
        <authorList>
            <person name="Wang Y.-J."/>
        </authorList>
    </citation>
    <scope>NUCLEOTIDE SEQUENCE</scope>
    <source>
        <strain evidence="9">KB-2021</strain>
        <tissue evidence="9">Leaf</tissue>
    </source>
</reference>
<keyword evidence="10" id="KW-1185">Reference proteome</keyword>
<comment type="subcellular location">
    <subcellularLocation>
        <location evidence="1">Nucleus</location>
    </subcellularLocation>
</comment>
<evidence type="ECO:0000256" key="7">
    <source>
        <dbReference type="ARBA" id="ARBA00023242"/>
    </source>
</evidence>
<dbReference type="GO" id="GO:0003677">
    <property type="term" value="F:DNA binding"/>
    <property type="evidence" value="ECO:0007669"/>
    <property type="project" value="UniProtKB-KW"/>
</dbReference>
<dbReference type="GO" id="GO:0032259">
    <property type="term" value="P:methylation"/>
    <property type="evidence" value="ECO:0007669"/>
    <property type="project" value="UniProtKB-KW"/>
</dbReference>
<dbReference type="InterPro" id="IPR030380">
    <property type="entry name" value="SAM_MeTfrase_DRM"/>
</dbReference>
<evidence type="ECO:0000259" key="8">
    <source>
        <dbReference type="PROSITE" id="PS51680"/>
    </source>
</evidence>
<evidence type="ECO:0000256" key="5">
    <source>
        <dbReference type="ARBA" id="ARBA00022737"/>
    </source>
</evidence>
<gene>
    <name evidence="9" type="ORF">RND71_025987</name>
</gene>
<keyword evidence="6" id="KW-0238">DNA-binding</keyword>
<evidence type="ECO:0000256" key="2">
    <source>
        <dbReference type="ARBA" id="ARBA00022603"/>
    </source>
</evidence>
<keyword evidence="3" id="KW-0808">Transferase</keyword>
<dbReference type="PANTHER" id="PTHR23068">
    <property type="entry name" value="DNA CYTOSINE-5- -METHYLTRANSFERASE 3-RELATED"/>
    <property type="match status" value="1"/>
</dbReference>
<evidence type="ECO:0000313" key="9">
    <source>
        <dbReference type="EMBL" id="KAK4353793.1"/>
    </source>
</evidence>
<dbReference type="InterPro" id="IPR050390">
    <property type="entry name" value="C5-Methyltransferase"/>
</dbReference>
<evidence type="ECO:0000313" key="10">
    <source>
        <dbReference type="Proteomes" id="UP001291623"/>
    </source>
</evidence>
<feature type="domain" description="SAM-dependent MTase DRM-type" evidence="8">
    <location>
        <begin position="143"/>
        <end position="358"/>
    </location>
</feature>
<keyword evidence="2" id="KW-0489">Methyltransferase</keyword>
<proteinExistence type="predicted"/>
<protein>
    <recommendedName>
        <fullName evidence="8">SAM-dependent MTase DRM-type domain-containing protein</fullName>
    </recommendedName>
</protein>
<dbReference type="PANTHER" id="PTHR23068:SF11">
    <property type="entry name" value="INACTIVE DNA (CYTOSINE-5)-METHYLTRANSFERASE DRM3-RELATED"/>
    <property type="match status" value="1"/>
</dbReference>
<keyword evidence="5" id="KW-0677">Repeat</keyword>
<comment type="caution">
    <text evidence="9">The sequence shown here is derived from an EMBL/GenBank/DDBJ whole genome shotgun (WGS) entry which is preliminary data.</text>
</comment>
<accession>A0AAE1RMY3</accession>
<dbReference type="GO" id="GO:0005634">
    <property type="term" value="C:nucleus"/>
    <property type="evidence" value="ECO:0007669"/>
    <property type="project" value="UniProtKB-SubCell"/>
</dbReference>